<dbReference type="Gene3D" id="2.160.10.10">
    <property type="entry name" value="Hexapeptide repeat proteins"/>
    <property type="match status" value="1"/>
</dbReference>
<comment type="caution">
    <text evidence="3">The sequence shown here is derived from an EMBL/GenBank/DDBJ whole genome shotgun (WGS) entry which is preliminary data.</text>
</comment>
<evidence type="ECO:0000313" key="4">
    <source>
        <dbReference type="Proteomes" id="UP000281128"/>
    </source>
</evidence>
<dbReference type="Pfam" id="PF05523">
    <property type="entry name" value="FdtA"/>
    <property type="match status" value="1"/>
</dbReference>
<dbReference type="PANTHER" id="PTHR43300">
    <property type="entry name" value="ACETYLTRANSFERASE"/>
    <property type="match status" value="1"/>
</dbReference>
<dbReference type="GO" id="GO:0016853">
    <property type="term" value="F:isomerase activity"/>
    <property type="evidence" value="ECO:0007669"/>
    <property type="project" value="UniProtKB-KW"/>
</dbReference>
<dbReference type="InterPro" id="IPR014710">
    <property type="entry name" value="RmlC-like_jellyroll"/>
</dbReference>
<keyword evidence="4" id="KW-1185">Reference proteome</keyword>
<sequence>MTGAEDCIIPANVTIEAGVRLGPRVVFVEDVTRPILVRGSAIIEAAAVIGGGVEIGQGALVRAGAVVLRSVPPNAIVEGNPAQVVGYCSDPESGSRPTITNKDHSDFTGMTAPAVIDLGVGDGAMYLMRRVVDARGGLTVGEVAKELPFAPARYFLVFDVPSSELRGEHAHRQCHQFLICVHGSCRVLLDDGDRRCEVTLDRPDLGVYMPPMIWGTQYRYSRDAVLLVFASHGYDAADYLRTYDDFTSARHKAHS</sequence>
<evidence type="ECO:0000256" key="1">
    <source>
        <dbReference type="ARBA" id="ARBA00007274"/>
    </source>
</evidence>
<gene>
    <name evidence="3" type="ORF">D6850_18035</name>
</gene>
<dbReference type="OrthoDB" id="9815592at2"/>
<protein>
    <submittedName>
        <fullName evidence="3">Isomerase</fullName>
    </submittedName>
</protein>
<dbReference type="InterPro" id="IPR011004">
    <property type="entry name" value="Trimer_LpxA-like_sf"/>
</dbReference>
<dbReference type="InterPro" id="IPR008894">
    <property type="entry name" value="QdtA_cupin_dom"/>
</dbReference>
<reference evidence="3 4" key="1">
    <citation type="submission" date="2018-09" db="EMBL/GenBank/DDBJ databases">
        <title>Roseovarius spongiae sp. nov., isolated from a marine sponge.</title>
        <authorList>
            <person name="Zhuang L."/>
            <person name="Luo L."/>
        </authorList>
    </citation>
    <scope>NUCLEOTIDE SEQUENCE [LARGE SCALE GENOMIC DNA]</scope>
    <source>
        <strain evidence="3 4">HN-E21</strain>
    </source>
</reference>
<dbReference type="AlphaFoldDB" id="A0A3A8B3M9"/>
<comment type="similarity">
    <text evidence="1">Belongs to the transferase hexapeptide repeat family.</text>
</comment>
<dbReference type="SUPFAM" id="SSF51182">
    <property type="entry name" value="RmlC-like cupins"/>
    <property type="match status" value="1"/>
</dbReference>
<dbReference type="CDD" id="cd20292">
    <property type="entry name" value="cupin_QdtA-like"/>
    <property type="match status" value="1"/>
</dbReference>
<dbReference type="PANTHER" id="PTHR43300:SF10">
    <property type="entry name" value="2,3,4,5-TETRAHYDROPYRIDINE-2,6-DICARBOXYLATE N-ACETYLTRANSFERASE"/>
    <property type="match status" value="1"/>
</dbReference>
<accession>A0A3A8B3M9</accession>
<organism evidence="3 4">
    <name type="scientific">Roseovarius spongiae</name>
    <dbReference type="NCBI Taxonomy" id="2320272"/>
    <lineage>
        <taxon>Bacteria</taxon>
        <taxon>Pseudomonadati</taxon>
        <taxon>Pseudomonadota</taxon>
        <taxon>Alphaproteobacteria</taxon>
        <taxon>Rhodobacterales</taxon>
        <taxon>Roseobacteraceae</taxon>
        <taxon>Roseovarius</taxon>
    </lineage>
</organism>
<dbReference type="Gene3D" id="2.60.120.10">
    <property type="entry name" value="Jelly Rolls"/>
    <property type="match status" value="1"/>
</dbReference>
<name>A0A3A8B3M9_9RHOB</name>
<dbReference type="SUPFAM" id="SSF51161">
    <property type="entry name" value="Trimeric LpxA-like enzymes"/>
    <property type="match status" value="1"/>
</dbReference>
<proteinExistence type="inferred from homology"/>
<dbReference type="RefSeq" id="WP_121169016.1">
    <property type="nucleotide sequence ID" value="NZ_RAPE01000008.1"/>
</dbReference>
<evidence type="ECO:0000259" key="2">
    <source>
        <dbReference type="Pfam" id="PF05523"/>
    </source>
</evidence>
<dbReference type="InterPro" id="IPR050179">
    <property type="entry name" value="Trans_hexapeptide_repeat"/>
</dbReference>
<keyword evidence="3" id="KW-0413">Isomerase</keyword>
<dbReference type="Proteomes" id="UP000281128">
    <property type="component" value="Unassembled WGS sequence"/>
</dbReference>
<dbReference type="EMBL" id="RAPE01000008">
    <property type="protein sequence ID" value="RKF12374.1"/>
    <property type="molecule type" value="Genomic_DNA"/>
</dbReference>
<feature type="domain" description="Sugar 3,4-ketoisomerase QdtA cupin" evidence="2">
    <location>
        <begin position="126"/>
        <end position="249"/>
    </location>
</feature>
<evidence type="ECO:0000313" key="3">
    <source>
        <dbReference type="EMBL" id="RKF12374.1"/>
    </source>
</evidence>
<dbReference type="InterPro" id="IPR011051">
    <property type="entry name" value="RmlC_Cupin_sf"/>
</dbReference>